<sequence>MFRRVWASAAGRGAALALLAAPRAHLVALKPGRVRRLALQAVQGVRTVRPAHAGAGADVARHARLAAPVAAAPASASTRWAPAWRINERLKAAPDARCIFAIVDEHARTPLSPSNVCTAWHRLGRALMHLGADERARVLGAHERTLNQMRRFVERDGAAMRPAQLAATAYGLARTGEPHARALLPLIAGLAASRLDECGARELANLAWSLANAGLTDHPLLERILPRALAWLPTLHADELTLLISAYAQRGPRGQQPQPHAAQSPAKAATGASTYSATSLHEAALLRAGAERARELAPELAPWHISTLLLAFASHAHYRGAAGAGGDHGGGGGVERDDEGTDAGDAQPVFAAGASACALDGQSCLSLPARALFRTIAKQQIGQLDAFSPRDLSMLVWAFAFSRTAHRKLFDVACAVATPQLGAYPCDALAQLLWAVSRAGYFSPGTSPQRVALYERAAAVASQRIDQMSWPTALLLFRAFVSVPSVQTAPYTLALAEHALPRLRRLDDRFFSYLLWSFTELNVRPPKLLAALSAEVQRRAHTLEPGTLAQIASATTVLGIAHPPVRAALVRAINAIPDRAVRELSTPTLTQLHIFAWETEYASAHAGAADAHTPMSAARAGRVAVTPLAVRADLRAAAESAMVAGVRPTSSYYHLLFSQSLEALGVPHENEHVVSDLGLGYCVDVALLHARVAIEINGPVHYDCARMLLPRTVLKHRLLRRAGWSVLSVPHYDWVRLTEPNKRNAYVCALLDALPGGVAAASAASSSHR</sequence>
<dbReference type="InterPro" id="IPR050870">
    <property type="entry name" value="FAST_kinase"/>
</dbReference>
<evidence type="ECO:0000313" key="4">
    <source>
        <dbReference type="EMBL" id="KAG8460145.1"/>
    </source>
</evidence>
<dbReference type="Pfam" id="PF08373">
    <property type="entry name" value="RAP"/>
    <property type="match status" value="1"/>
</dbReference>
<dbReference type="InterPro" id="IPR013584">
    <property type="entry name" value="RAP"/>
</dbReference>
<feature type="signal peptide" evidence="2">
    <location>
        <begin position="1"/>
        <end position="17"/>
    </location>
</feature>
<dbReference type="GO" id="GO:0035770">
    <property type="term" value="C:ribonucleoprotein granule"/>
    <property type="evidence" value="ECO:0007669"/>
    <property type="project" value="TreeGrafter"/>
</dbReference>
<feature type="region of interest" description="Disordered" evidence="1">
    <location>
        <begin position="323"/>
        <end position="345"/>
    </location>
</feature>
<dbReference type="PANTHER" id="PTHR21228:SF40">
    <property type="entry name" value="LD45607P"/>
    <property type="match status" value="1"/>
</dbReference>
<dbReference type="Proteomes" id="UP000751190">
    <property type="component" value="Unassembled WGS sequence"/>
</dbReference>
<feature type="chain" id="PRO_5035203608" description="RAP domain-containing protein" evidence="2">
    <location>
        <begin position="18"/>
        <end position="769"/>
    </location>
</feature>
<dbReference type="GO" id="GO:0005759">
    <property type="term" value="C:mitochondrial matrix"/>
    <property type="evidence" value="ECO:0007669"/>
    <property type="project" value="TreeGrafter"/>
</dbReference>
<dbReference type="PANTHER" id="PTHR21228">
    <property type="entry name" value="FAST LEU-RICH DOMAIN-CONTAINING"/>
    <property type="match status" value="1"/>
</dbReference>
<dbReference type="GO" id="GO:0044528">
    <property type="term" value="P:regulation of mitochondrial mRNA stability"/>
    <property type="evidence" value="ECO:0007669"/>
    <property type="project" value="TreeGrafter"/>
</dbReference>
<proteinExistence type="predicted"/>
<dbReference type="GO" id="GO:0003723">
    <property type="term" value="F:RNA binding"/>
    <property type="evidence" value="ECO:0007669"/>
    <property type="project" value="TreeGrafter"/>
</dbReference>
<dbReference type="PROSITE" id="PS51286">
    <property type="entry name" value="RAP"/>
    <property type="match status" value="1"/>
</dbReference>
<dbReference type="EMBL" id="JAGTXO010000035">
    <property type="protein sequence ID" value="KAG8460145.1"/>
    <property type="molecule type" value="Genomic_DNA"/>
</dbReference>
<name>A0A8J6C7W0_DIALT</name>
<gene>
    <name evidence="4" type="ORF">KFE25_014290</name>
</gene>
<reference evidence="4" key="1">
    <citation type="submission" date="2021-05" db="EMBL/GenBank/DDBJ databases">
        <title>The genome of the haptophyte Pavlova lutheri (Diacronema luteri, Pavlovales) - a model for lipid biosynthesis in eukaryotic algae.</title>
        <authorList>
            <person name="Hulatt C.J."/>
            <person name="Posewitz M.C."/>
        </authorList>
    </citation>
    <scope>NUCLEOTIDE SEQUENCE</scope>
    <source>
        <strain evidence="4">NIVA-4/92</strain>
    </source>
</reference>
<dbReference type="GO" id="GO:0000963">
    <property type="term" value="P:mitochondrial RNA processing"/>
    <property type="evidence" value="ECO:0007669"/>
    <property type="project" value="TreeGrafter"/>
</dbReference>
<keyword evidence="2" id="KW-0732">Signal</keyword>
<feature type="region of interest" description="Disordered" evidence="1">
    <location>
        <begin position="251"/>
        <end position="273"/>
    </location>
</feature>
<dbReference type="AlphaFoldDB" id="A0A8J6C7W0"/>
<accession>A0A8J6C7W0</accession>
<evidence type="ECO:0000256" key="2">
    <source>
        <dbReference type="SAM" id="SignalP"/>
    </source>
</evidence>
<evidence type="ECO:0000313" key="5">
    <source>
        <dbReference type="Proteomes" id="UP000751190"/>
    </source>
</evidence>
<feature type="compositionally biased region" description="Gly residues" evidence="1">
    <location>
        <begin position="323"/>
        <end position="333"/>
    </location>
</feature>
<dbReference type="SMART" id="SM00952">
    <property type="entry name" value="RAP"/>
    <property type="match status" value="1"/>
</dbReference>
<feature type="domain" description="RAP" evidence="3">
    <location>
        <begin position="692"/>
        <end position="749"/>
    </location>
</feature>
<keyword evidence="5" id="KW-1185">Reference proteome</keyword>
<organism evidence="4 5">
    <name type="scientific">Diacronema lutheri</name>
    <name type="common">Unicellular marine alga</name>
    <name type="synonym">Monochrysis lutheri</name>
    <dbReference type="NCBI Taxonomy" id="2081491"/>
    <lineage>
        <taxon>Eukaryota</taxon>
        <taxon>Haptista</taxon>
        <taxon>Haptophyta</taxon>
        <taxon>Pavlovophyceae</taxon>
        <taxon>Pavlovales</taxon>
        <taxon>Pavlovaceae</taxon>
        <taxon>Diacronema</taxon>
    </lineage>
</organism>
<comment type="caution">
    <text evidence="4">The sequence shown here is derived from an EMBL/GenBank/DDBJ whole genome shotgun (WGS) entry which is preliminary data.</text>
</comment>
<dbReference type="OrthoDB" id="2019031at2759"/>
<protein>
    <recommendedName>
        <fullName evidence="3">RAP domain-containing protein</fullName>
    </recommendedName>
</protein>
<evidence type="ECO:0000259" key="3">
    <source>
        <dbReference type="PROSITE" id="PS51286"/>
    </source>
</evidence>
<evidence type="ECO:0000256" key="1">
    <source>
        <dbReference type="SAM" id="MobiDB-lite"/>
    </source>
</evidence>